<dbReference type="GO" id="GO:0032259">
    <property type="term" value="P:methylation"/>
    <property type="evidence" value="ECO:0007669"/>
    <property type="project" value="UniProtKB-KW"/>
</dbReference>
<evidence type="ECO:0000256" key="4">
    <source>
        <dbReference type="ARBA" id="ARBA00022679"/>
    </source>
</evidence>
<feature type="domain" description="SAM-dependent MTase DRM-type" evidence="9">
    <location>
        <begin position="1"/>
        <end position="276"/>
    </location>
</feature>
<evidence type="ECO:0000259" key="9">
    <source>
        <dbReference type="PROSITE" id="PS51680"/>
    </source>
</evidence>
<keyword evidence="3" id="KW-0489">Methyltransferase</keyword>
<keyword evidence="11" id="KW-1185">Reference proteome</keyword>
<dbReference type="SUPFAM" id="SSF53335">
    <property type="entry name" value="S-adenosyl-L-methionine-dependent methyltransferases"/>
    <property type="match status" value="2"/>
</dbReference>
<evidence type="ECO:0000256" key="5">
    <source>
        <dbReference type="ARBA" id="ARBA00022691"/>
    </source>
</evidence>
<name>A0AA88RVH5_9ASTE</name>
<dbReference type="InterPro" id="IPR001525">
    <property type="entry name" value="C5_MeTfrase"/>
</dbReference>
<dbReference type="Pfam" id="PF00145">
    <property type="entry name" value="DNA_methylase"/>
    <property type="match status" value="1"/>
</dbReference>
<evidence type="ECO:0000313" key="10">
    <source>
        <dbReference type="EMBL" id="KAK2997053.1"/>
    </source>
</evidence>
<evidence type="ECO:0000256" key="8">
    <source>
        <dbReference type="ARBA" id="ARBA00023242"/>
    </source>
</evidence>
<keyword evidence="5" id="KW-0949">S-adenosyl-L-methionine</keyword>
<gene>
    <name evidence="10" type="ORF">RJ639_024969</name>
</gene>
<evidence type="ECO:0000313" key="11">
    <source>
        <dbReference type="Proteomes" id="UP001188597"/>
    </source>
</evidence>
<protein>
    <recommendedName>
        <fullName evidence="2">DNA (cytosine-5-)-methyltransferase</fullName>
        <ecNumber evidence="2">2.1.1.37</ecNumber>
    </recommendedName>
</protein>
<dbReference type="GO" id="GO:0003886">
    <property type="term" value="F:DNA (cytosine-5-)-methyltransferase activity"/>
    <property type="evidence" value="ECO:0007669"/>
    <property type="project" value="UniProtKB-EC"/>
</dbReference>
<sequence length="277" mass="30451">MEIINIFAILAEMGYQAEEASNALGSSSVIAHRLGSGQVKVIGPPVIGSAVGSLGHLLNAALTPPRRAKLTDKVKKALELSKGEPSPEVKKYVIEQCKKWNSVWVGRNKVAPLEPDEMEQLMGFPCHRSRGFSRTARYKTLGNSFQVEIVAHHLSVLKNMFPSGMNVLSLFSRIGGAEVALHRLGIPLNYVVSVEIPPHLSRPSNPITDVQEVIADKVEQWIRSCGGFDLVIGGSPCHNLAGGNRVSRHGHEEENSSLSFDYFRILNLVEFKMRNQH</sequence>
<organism evidence="10 11">
    <name type="scientific">Escallonia herrerae</name>
    <dbReference type="NCBI Taxonomy" id="1293975"/>
    <lineage>
        <taxon>Eukaryota</taxon>
        <taxon>Viridiplantae</taxon>
        <taxon>Streptophyta</taxon>
        <taxon>Embryophyta</taxon>
        <taxon>Tracheophyta</taxon>
        <taxon>Spermatophyta</taxon>
        <taxon>Magnoliopsida</taxon>
        <taxon>eudicotyledons</taxon>
        <taxon>Gunneridae</taxon>
        <taxon>Pentapetalae</taxon>
        <taxon>asterids</taxon>
        <taxon>campanulids</taxon>
        <taxon>Escalloniales</taxon>
        <taxon>Escalloniaceae</taxon>
        <taxon>Escallonia</taxon>
    </lineage>
</organism>
<keyword evidence="6" id="KW-0677">Repeat</keyword>
<evidence type="ECO:0000256" key="2">
    <source>
        <dbReference type="ARBA" id="ARBA00011975"/>
    </source>
</evidence>
<evidence type="ECO:0000256" key="1">
    <source>
        <dbReference type="ARBA" id="ARBA00004123"/>
    </source>
</evidence>
<dbReference type="PANTHER" id="PTHR23068:SF25">
    <property type="entry name" value="DNA (CYTOSINE-5)-METHYLTRANSFERASE DRM2"/>
    <property type="match status" value="1"/>
</dbReference>
<dbReference type="InterPro" id="IPR029063">
    <property type="entry name" value="SAM-dependent_MTases_sf"/>
</dbReference>
<comment type="caution">
    <text evidence="10">The sequence shown here is derived from an EMBL/GenBank/DDBJ whole genome shotgun (WGS) entry which is preliminary data.</text>
</comment>
<dbReference type="Proteomes" id="UP001188597">
    <property type="component" value="Unassembled WGS sequence"/>
</dbReference>
<dbReference type="InterPro" id="IPR050390">
    <property type="entry name" value="C5-Methyltransferase"/>
</dbReference>
<dbReference type="AlphaFoldDB" id="A0AA88RVH5"/>
<dbReference type="PROSITE" id="PS51680">
    <property type="entry name" value="SAM_MT_DRM"/>
    <property type="match status" value="1"/>
</dbReference>
<keyword evidence="8" id="KW-0539">Nucleus</keyword>
<proteinExistence type="predicted"/>
<comment type="subcellular location">
    <subcellularLocation>
        <location evidence="1">Nucleus</location>
    </subcellularLocation>
</comment>
<accession>A0AA88RVH5</accession>
<dbReference type="EC" id="2.1.1.37" evidence="2"/>
<dbReference type="InterPro" id="IPR030380">
    <property type="entry name" value="SAM_MeTfrase_DRM"/>
</dbReference>
<dbReference type="PANTHER" id="PTHR23068">
    <property type="entry name" value="DNA CYTOSINE-5- -METHYLTRANSFERASE 3-RELATED"/>
    <property type="match status" value="1"/>
</dbReference>
<keyword evidence="7" id="KW-0238">DNA-binding</keyword>
<dbReference type="GO" id="GO:0003677">
    <property type="term" value="F:DNA binding"/>
    <property type="evidence" value="ECO:0007669"/>
    <property type="project" value="UniProtKB-KW"/>
</dbReference>
<reference evidence="10" key="1">
    <citation type="submission" date="2022-12" db="EMBL/GenBank/DDBJ databases">
        <title>Draft genome assemblies for two species of Escallonia (Escalloniales).</title>
        <authorList>
            <person name="Chanderbali A."/>
            <person name="Dervinis C."/>
            <person name="Anghel I."/>
            <person name="Soltis D."/>
            <person name="Soltis P."/>
            <person name="Zapata F."/>
        </authorList>
    </citation>
    <scope>NUCLEOTIDE SEQUENCE</scope>
    <source>
        <strain evidence="10">UCBG64.0493</strain>
        <tissue evidence="10">Leaf</tissue>
    </source>
</reference>
<keyword evidence="4" id="KW-0808">Transferase</keyword>
<dbReference type="Gene3D" id="3.90.120.10">
    <property type="entry name" value="DNA Methylase, subunit A, domain 2"/>
    <property type="match status" value="1"/>
</dbReference>
<dbReference type="EMBL" id="JAVXUP010004482">
    <property type="protein sequence ID" value="KAK2997053.1"/>
    <property type="molecule type" value="Genomic_DNA"/>
</dbReference>
<dbReference type="GO" id="GO:0005634">
    <property type="term" value="C:nucleus"/>
    <property type="evidence" value="ECO:0007669"/>
    <property type="project" value="UniProtKB-SubCell"/>
</dbReference>
<evidence type="ECO:0000256" key="3">
    <source>
        <dbReference type="ARBA" id="ARBA00022603"/>
    </source>
</evidence>
<evidence type="ECO:0000256" key="6">
    <source>
        <dbReference type="ARBA" id="ARBA00022737"/>
    </source>
</evidence>
<dbReference type="Gene3D" id="3.40.50.150">
    <property type="entry name" value="Vaccinia Virus protein VP39"/>
    <property type="match status" value="1"/>
</dbReference>
<evidence type="ECO:0000256" key="7">
    <source>
        <dbReference type="ARBA" id="ARBA00023125"/>
    </source>
</evidence>